<dbReference type="Gene3D" id="1.25.40.10">
    <property type="entry name" value="Tetratricopeptide repeat domain"/>
    <property type="match status" value="1"/>
</dbReference>
<evidence type="ECO:0000313" key="6">
    <source>
        <dbReference type="Proteomes" id="UP000006001"/>
    </source>
</evidence>
<dbReference type="AlphaFoldDB" id="D0WI68"/>
<evidence type="ECO:0000313" key="5">
    <source>
        <dbReference type="EMBL" id="EEZ60736.1"/>
    </source>
</evidence>
<dbReference type="PRINTS" id="PR00038">
    <property type="entry name" value="HTHLUXR"/>
</dbReference>
<dbReference type="InterPro" id="IPR000792">
    <property type="entry name" value="Tscrpt_reg_LuxR_C"/>
</dbReference>
<dbReference type="PANTHER" id="PTHR44688">
    <property type="entry name" value="DNA-BINDING TRANSCRIPTIONAL ACTIVATOR DEVR_DOSR"/>
    <property type="match status" value="1"/>
</dbReference>
<dbReference type="GO" id="GO:0006355">
    <property type="term" value="P:regulation of DNA-templated transcription"/>
    <property type="evidence" value="ECO:0007669"/>
    <property type="project" value="InterPro"/>
</dbReference>
<evidence type="ECO:0000256" key="2">
    <source>
        <dbReference type="ARBA" id="ARBA00023125"/>
    </source>
</evidence>
<dbReference type="InterPro" id="IPR011990">
    <property type="entry name" value="TPR-like_helical_dom_sf"/>
</dbReference>
<gene>
    <name evidence="5" type="ORF">HMPREF0762_01541</name>
</gene>
<dbReference type="InterPro" id="IPR059106">
    <property type="entry name" value="WHD_MalT"/>
</dbReference>
<dbReference type="SMART" id="SM00421">
    <property type="entry name" value="HTH_LUXR"/>
    <property type="match status" value="1"/>
</dbReference>
<dbReference type="SUPFAM" id="SSF46894">
    <property type="entry name" value="C-terminal effector domain of the bipartite response regulators"/>
    <property type="match status" value="1"/>
</dbReference>
<dbReference type="Proteomes" id="UP000006001">
    <property type="component" value="Unassembled WGS sequence"/>
</dbReference>
<keyword evidence="2" id="KW-0238">DNA-binding</keyword>
<dbReference type="InterPro" id="IPR041617">
    <property type="entry name" value="TPR_MalT"/>
</dbReference>
<accession>D0WI68</accession>
<dbReference type="RefSeq" id="WP_006362802.1">
    <property type="nucleotide sequence ID" value="NZ_GG700631.1"/>
</dbReference>
<dbReference type="PROSITE" id="PS00622">
    <property type="entry name" value="HTH_LUXR_1"/>
    <property type="match status" value="1"/>
</dbReference>
<dbReference type="PANTHER" id="PTHR44688:SF16">
    <property type="entry name" value="DNA-BINDING TRANSCRIPTIONAL ACTIVATOR DEVR_DOSR"/>
    <property type="match status" value="1"/>
</dbReference>
<evidence type="ECO:0000256" key="3">
    <source>
        <dbReference type="ARBA" id="ARBA00023163"/>
    </source>
</evidence>
<dbReference type="GO" id="GO:0003677">
    <property type="term" value="F:DNA binding"/>
    <property type="evidence" value="ECO:0007669"/>
    <property type="project" value="UniProtKB-KW"/>
</dbReference>
<proteinExistence type="predicted"/>
<reference evidence="5" key="1">
    <citation type="submission" date="2009-10" db="EMBL/GenBank/DDBJ databases">
        <authorList>
            <person name="Weinstock G."/>
            <person name="Sodergren E."/>
            <person name="Clifton S."/>
            <person name="Fulton L."/>
            <person name="Fulton B."/>
            <person name="Courtney L."/>
            <person name="Fronick C."/>
            <person name="Harrison M."/>
            <person name="Strong C."/>
            <person name="Farmer C."/>
            <person name="Delahaunty K."/>
            <person name="Markovic C."/>
            <person name="Hall O."/>
            <person name="Minx P."/>
            <person name="Tomlinson C."/>
            <person name="Mitreva M."/>
            <person name="Nelson J."/>
            <person name="Hou S."/>
            <person name="Wollam A."/>
            <person name="Pepin K.H."/>
            <person name="Johnson M."/>
            <person name="Bhonagiri V."/>
            <person name="Nash W.E."/>
            <person name="Warren W."/>
            <person name="Chinwalla A."/>
            <person name="Mardis E.R."/>
            <person name="Wilson R.K."/>
        </authorList>
    </citation>
    <scope>NUCLEOTIDE SEQUENCE [LARGE SCALE GENOMIC DNA]</scope>
    <source>
        <strain evidence="5">ATCC 700122</strain>
    </source>
</reference>
<keyword evidence="6" id="KW-1185">Reference proteome</keyword>
<comment type="caution">
    <text evidence="5">The sequence shown here is derived from an EMBL/GenBank/DDBJ whole genome shotgun (WGS) entry which is preliminary data.</text>
</comment>
<dbReference type="GeneID" id="85008336"/>
<dbReference type="Gene3D" id="1.10.10.10">
    <property type="entry name" value="Winged helix-like DNA-binding domain superfamily/Winged helix DNA-binding domain"/>
    <property type="match status" value="1"/>
</dbReference>
<protein>
    <submittedName>
        <fullName evidence="5">Transcriptional regulator, LuxR family</fullName>
    </submittedName>
</protein>
<dbReference type="PROSITE" id="PS50043">
    <property type="entry name" value="HTH_LUXR_2"/>
    <property type="match status" value="1"/>
</dbReference>
<keyword evidence="1" id="KW-0805">Transcription regulation</keyword>
<dbReference type="SUPFAM" id="SSF48452">
    <property type="entry name" value="TPR-like"/>
    <property type="match status" value="1"/>
</dbReference>
<dbReference type="HOGENOM" id="CLU_356342_0_0_11"/>
<feature type="domain" description="HTH luxR-type" evidence="4">
    <location>
        <begin position="720"/>
        <end position="785"/>
    </location>
</feature>
<name>D0WI68_SLAES</name>
<dbReference type="InterPro" id="IPR036388">
    <property type="entry name" value="WH-like_DNA-bd_sf"/>
</dbReference>
<dbReference type="eggNOG" id="COG2909">
    <property type="taxonomic scope" value="Bacteria"/>
</dbReference>
<evidence type="ECO:0000256" key="1">
    <source>
        <dbReference type="ARBA" id="ARBA00023015"/>
    </source>
</evidence>
<dbReference type="OrthoDB" id="134985at2"/>
<sequence length="787" mass="88068">MLNKIPLELDECLWAQWSCTRIALICAPLGFGKTELAHRMLQGLDVLEVDAETTDVGVAVTVEAAQGHDAVLVDNIHDAVSSSQGAALASVVAQCGDTRFVFISRAPMPGWLTPFFAKGDLVIVTNDDLFFTDTDIARLLVANGLAPTPFLVERIAAATSRYPLAVSLALMHILHGEDAWEADLTNEVMRYFESEFNRRFDPKIQELMLLIPLLDRIDEPFLANVLGEADGKALLDALQHVTCFVTRDDQGWNVKPGMRGFLQWERMRRHEDAARSSIIERAVNYYVAQGDYIDALDLCLRAKDSVRMLAVLDEHARLNPGTGTYCELERYYHDLPEDMICASPRLMRTMSLLDSMLVDIVGSERWYAELESYARAPERTRDEKLVAHANLAYLDLALPHRCLTSLTDAVGALAKVRASDDPELMPSMTSAMPSIINGGRDLSLWVPTDEMTSALIGKIAEAALGKLAVGCTEIALCESKFEKGEDVTPYIARVNAVLPKIRRKGDPSVEFAAIGIQCKNLMCCGDARQALTLLDLHRRHLAQSKILERKRIIANLDALRCHAWLRLRQAERAHAWVEENAPDLSRPLDFLNRYIYRAVSQAYISESRYDEAFRLISMLDEHVKSRNGVIDRIHYGVLTAIAAWRSGKGDWKRWITDALEQAKRYGYVRTVTLYGAAVLPLLTEIQEHAEEMDVDEEQLARLVKGARAQALWYPDFMSPPSGLTEPLTKTEIQVLHLICQDKSNVEIGELLGIKLSTVKTHVSHILAKLGVSRRVQAAREARRLHLV</sequence>
<keyword evidence="3" id="KW-0804">Transcription</keyword>
<dbReference type="Pfam" id="PF00196">
    <property type="entry name" value="GerE"/>
    <property type="match status" value="1"/>
</dbReference>
<dbReference type="InterPro" id="IPR016032">
    <property type="entry name" value="Sig_transdc_resp-reg_C-effctor"/>
</dbReference>
<dbReference type="EMBL" id="ACUX02000016">
    <property type="protein sequence ID" value="EEZ60736.1"/>
    <property type="molecule type" value="Genomic_DNA"/>
</dbReference>
<dbReference type="STRING" id="649764.HMPREF0762_01541"/>
<dbReference type="Pfam" id="PF25873">
    <property type="entry name" value="WHD_MalT"/>
    <property type="match status" value="1"/>
</dbReference>
<dbReference type="Pfam" id="PF17874">
    <property type="entry name" value="TPR_MalT"/>
    <property type="match status" value="1"/>
</dbReference>
<dbReference type="CDD" id="cd06170">
    <property type="entry name" value="LuxR_C_like"/>
    <property type="match status" value="1"/>
</dbReference>
<evidence type="ECO:0000259" key="4">
    <source>
        <dbReference type="PROSITE" id="PS50043"/>
    </source>
</evidence>
<organism evidence="5 6">
    <name type="scientific">Slackia exigua (strain ATCC 700122 / DSM 15923 / CIP 105133 / JCM 11022 / KCTC 5966 / S-7)</name>
    <dbReference type="NCBI Taxonomy" id="649764"/>
    <lineage>
        <taxon>Bacteria</taxon>
        <taxon>Bacillati</taxon>
        <taxon>Actinomycetota</taxon>
        <taxon>Coriobacteriia</taxon>
        <taxon>Eggerthellales</taxon>
        <taxon>Eggerthellaceae</taxon>
        <taxon>Slackia</taxon>
    </lineage>
</organism>